<protein>
    <submittedName>
        <fullName evidence="5">LacI family transcriptional regulator</fullName>
    </submittedName>
</protein>
<evidence type="ECO:0000313" key="6">
    <source>
        <dbReference type="Proteomes" id="UP000654993"/>
    </source>
</evidence>
<dbReference type="Gene3D" id="1.10.260.40">
    <property type="entry name" value="lambda repressor-like DNA-binding domains"/>
    <property type="match status" value="1"/>
</dbReference>
<keyword evidence="2" id="KW-0238">DNA-binding</keyword>
<name>A0A916QFH2_9BACL</name>
<keyword evidence="3" id="KW-0804">Transcription</keyword>
<sequence length="336" mass="37744">MAEKEVIKTVTIKDIAERAGVSFSTVSKALRNSPLVQEKTKLKVLRIAEEMGYQPNIAARRLVSKKSWAIGFVWPSVERATTGALMTLINEKLEERSYTTLLSINRIESAIAAFHRFQVDAIFIFYNHDEKVPPDYSYNTNIPILVYGVAGHVPYPTIDVRRDQATKLAVEHLYELGHRNIAYIGQPVRYDLLQEEKIRKFREEGERLGLKHIIAPVENMETHSGYLAAKQILQHKDDRPTAIVSGSYDLTRGILQAAQELKLSVPEQLSIVSYDNIPQSANLEVPLTTVGVELSSIADKATETLLHLVDEESVPDAIYMEPELTLRRSTAPPAAR</sequence>
<dbReference type="EMBL" id="BMAQ01000005">
    <property type="protein sequence ID" value="GFR37452.1"/>
    <property type="molecule type" value="Genomic_DNA"/>
</dbReference>
<dbReference type="InterPro" id="IPR028082">
    <property type="entry name" value="Peripla_BP_I"/>
</dbReference>
<keyword evidence="1" id="KW-0805">Transcription regulation</keyword>
<gene>
    <name evidence="5" type="ORF">PRECH8_07480</name>
</gene>
<dbReference type="GO" id="GO:0000976">
    <property type="term" value="F:transcription cis-regulatory region binding"/>
    <property type="evidence" value="ECO:0007669"/>
    <property type="project" value="TreeGrafter"/>
</dbReference>
<comment type="caution">
    <text evidence="5">The sequence shown here is derived from an EMBL/GenBank/DDBJ whole genome shotgun (WGS) entry which is preliminary data.</text>
</comment>
<dbReference type="PROSITE" id="PS50932">
    <property type="entry name" value="HTH_LACI_2"/>
    <property type="match status" value="1"/>
</dbReference>
<dbReference type="Proteomes" id="UP000654993">
    <property type="component" value="Unassembled WGS sequence"/>
</dbReference>
<dbReference type="Gene3D" id="3.40.50.2300">
    <property type="match status" value="2"/>
</dbReference>
<proteinExistence type="predicted"/>
<dbReference type="AlphaFoldDB" id="A0A916QFH2"/>
<accession>A0A916QFH2</accession>
<reference evidence="5" key="1">
    <citation type="submission" date="2020-08" db="EMBL/GenBank/DDBJ databases">
        <authorList>
            <person name="Uke A."/>
            <person name="Chhe C."/>
            <person name="Baramee S."/>
            <person name="Kosugi A."/>
        </authorList>
    </citation>
    <scope>NUCLEOTIDE SEQUENCE</scope>
    <source>
        <strain evidence="5">DA-C8</strain>
    </source>
</reference>
<evidence type="ECO:0000256" key="3">
    <source>
        <dbReference type="ARBA" id="ARBA00023163"/>
    </source>
</evidence>
<dbReference type="CDD" id="cd01392">
    <property type="entry name" value="HTH_LacI"/>
    <property type="match status" value="1"/>
</dbReference>
<dbReference type="InterPro" id="IPR010982">
    <property type="entry name" value="Lambda_DNA-bd_dom_sf"/>
</dbReference>
<dbReference type="InterPro" id="IPR000843">
    <property type="entry name" value="HTH_LacI"/>
</dbReference>
<dbReference type="PANTHER" id="PTHR30146">
    <property type="entry name" value="LACI-RELATED TRANSCRIPTIONAL REPRESSOR"/>
    <property type="match status" value="1"/>
</dbReference>
<evidence type="ECO:0000259" key="4">
    <source>
        <dbReference type="PROSITE" id="PS50932"/>
    </source>
</evidence>
<dbReference type="SMART" id="SM00354">
    <property type="entry name" value="HTH_LACI"/>
    <property type="match status" value="1"/>
</dbReference>
<dbReference type="GO" id="GO:0003700">
    <property type="term" value="F:DNA-binding transcription factor activity"/>
    <property type="evidence" value="ECO:0007669"/>
    <property type="project" value="TreeGrafter"/>
</dbReference>
<dbReference type="PANTHER" id="PTHR30146:SF153">
    <property type="entry name" value="LACTOSE OPERON REPRESSOR"/>
    <property type="match status" value="1"/>
</dbReference>
<keyword evidence="6" id="KW-1185">Reference proteome</keyword>
<dbReference type="RefSeq" id="WP_200965732.1">
    <property type="nucleotide sequence ID" value="NZ_BMAQ01000005.1"/>
</dbReference>
<feature type="domain" description="HTH lacI-type" evidence="4">
    <location>
        <begin position="10"/>
        <end position="64"/>
    </location>
</feature>
<dbReference type="Pfam" id="PF13377">
    <property type="entry name" value="Peripla_BP_3"/>
    <property type="match status" value="1"/>
</dbReference>
<dbReference type="SUPFAM" id="SSF53822">
    <property type="entry name" value="Periplasmic binding protein-like I"/>
    <property type="match status" value="1"/>
</dbReference>
<evidence type="ECO:0000256" key="1">
    <source>
        <dbReference type="ARBA" id="ARBA00023015"/>
    </source>
</evidence>
<evidence type="ECO:0000313" key="5">
    <source>
        <dbReference type="EMBL" id="GFR37452.1"/>
    </source>
</evidence>
<reference evidence="5" key="2">
    <citation type="journal article" date="2021" name="Data Brief">
        <title>Draft genome sequence data of the facultative, thermophilic, xylanolytic bacterium Paenibacillus sp. strain DA-C8.</title>
        <authorList>
            <person name="Chhe C."/>
            <person name="Uke A."/>
            <person name="Baramee S."/>
            <person name="Ungkulpasvich U."/>
            <person name="Tachaapaikoon C."/>
            <person name="Pason P."/>
            <person name="Waeonukul R."/>
            <person name="Ratanakhanokchai K."/>
            <person name="Kosugi A."/>
        </authorList>
    </citation>
    <scope>NUCLEOTIDE SEQUENCE</scope>
    <source>
        <strain evidence="5">DA-C8</strain>
    </source>
</reference>
<organism evidence="5 6">
    <name type="scientific">Insulibacter thermoxylanivorax</name>
    <dbReference type="NCBI Taxonomy" id="2749268"/>
    <lineage>
        <taxon>Bacteria</taxon>
        <taxon>Bacillati</taxon>
        <taxon>Bacillota</taxon>
        <taxon>Bacilli</taxon>
        <taxon>Bacillales</taxon>
        <taxon>Paenibacillaceae</taxon>
        <taxon>Insulibacter</taxon>
    </lineage>
</organism>
<dbReference type="InterPro" id="IPR046335">
    <property type="entry name" value="LacI/GalR-like_sensor"/>
</dbReference>
<dbReference type="Pfam" id="PF00356">
    <property type="entry name" value="LacI"/>
    <property type="match status" value="1"/>
</dbReference>
<dbReference type="PROSITE" id="PS00356">
    <property type="entry name" value="HTH_LACI_1"/>
    <property type="match status" value="1"/>
</dbReference>
<dbReference type="SUPFAM" id="SSF47413">
    <property type="entry name" value="lambda repressor-like DNA-binding domains"/>
    <property type="match status" value="1"/>
</dbReference>
<evidence type="ECO:0000256" key="2">
    <source>
        <dbReference type="ARBA" id="ARBA00023125"/>
    </source>
</evidence>